<dbReference type="CDD" id="cd01107">
    <property type="entry name" value="HTH_BmrR"/>
    <property type="match status" value="1"/>
</dbReference>
<keyword evidence="5" id="KW-1185">Reference proteome</keyword>
<protein>
    <submittedName>
        <fullName evidence="4">Transcriptional regulator, MerR family</fullName>
    </submittedName>
</protein>
<evidence type="ECO:0000313" key="4">
    <source>
        <dbReference type="EMBL" id="EEG53325.1"/>
    </source>
</evidence>
<feature type="compositionally biased region" description="Basic and acidic residues" evidence="2">
    <location>
        <begin position="332"/>
        <end position="341"/>
    </location>
</feature>
<dbReference type="PANTHER" id="PTHR30204">
    <property type="entry name" value="REDOX-CYCLING DRUG-SENSING TRANSCRIPTIONAL ACTIVATOR SOXR"/>
    <property type="match status" value="1"/>
</dbReference>
<dbReference type="PROSITE" id="PS50937">
    <property type="entry name" value="HTH_MERR_2"/>
    <property type="match status" value="1"/>
</dbReference>
<comment type="caution">
    <text evidence="4">The sequence shown here is derived from an EMBL/GenBank/DDBJ whole genome shotgun (WGS) entry which is preliminary data.</text>
</comment>
<sequence>MAGTKRGGTAAFSSRPLFFRPFSPWLAACTKALTFHITGRFILELSNQKGETGDMQKDELYSIGEVSRICNISKKALRFYDQLGVVRPDMVCRENGYRYYSRETLLTVPVLKYYKQMGFKLEEMQGLVGGNGYYFLKQNFLDKIDELKELEQSIHNSFVSVKEWYELIREAQMVVQNPEQEISVKYIQPVECCYLEQDFSYRYMDSIINIDWVNYLESVENEISGPVILKFPSYEDKMNGTCTRAGILQKAVRPFAPGTGRTVYGGIMAASVYHVGPFETIGEEYGRIRDWAASRGYVCGPECYERYVVDYWTTRDPVEFVTEVVVPIAREEKRTGEESRPSKLPLRGKPFRPENGEMLRMAP</sequence>
<dbReference type="InterPro" id="IPR047057">
    <property type="entry name" value="MerR_fam"/>
</dbReference>
<dbReference type="Pfam" id="PF06445">
    <property type="entry name" value="GyrI-like"/>
    <property type="match status" value="1"/>
</dbReference>
<dbReference type="GO" id="GO:0003700">
    <property type="term" value="F:DNA-binding transcription factor activity"/>
    <property type="evidence" value="ECO:0007669"/>
    <property type="project" value="InterPro"/>
</dbReference>
<dbReference type="Proteomes" id="UP000004756">
    <property type="component" value="Unassembled WGS sequence"/>
</dbReference>
<dbReference type="PROSITE" id="PS00552">
    <property type="entry name" value="HTH_MERR_1"/>
    <property type="match status" value="1"/>
</dbReference>
<dbReference type="InterPro" id="IPR029442">
    <property type="entry name" value="GyrI-like"/>
</dbReference>
<evidence type="ECO:0000313" key="5">
    <source>
        <dbReference type="Proteomes" id="UP000004756"/>
    </source>
</evidence>
<dbReference type="InterPro" id="IPR000551">
    <property type="entry name" value="MerR-type_HTH_dom"/>
</dbReference>
<evidence type="ECO:0000256" key="2">
    <source>
        <dbReference type="SAM" id="MobiDB-lite"/>
    </source>
</evidence>
<feature type="region of interest" description="Disordered" evidence="2">
    <location>
        <begin position="332"/>
        <end position="363"/>
    </location>
</feature>
<evidence type="ECO:0000259" key="3">
    <source>
        <dbReference type="PROSITE" id="PS50937"/>
    </source>
</evidence>
<proteinExistence type="predicted"/>
<dbReference type="Gene3D" id="3.20.80.10">
    <property type="entry name" value="Regulatory factor, effector binding domain"/>
    <property type="match status" value="1"/>
</dbReference>
<dbReference type="EMBL" id="ACCJ01000379">
    <property type="protein sequence ID" value="EEG53325.1"/>
    <property type="molecule type" value="Genomic_DNA"/>
</dbReference>
<name>C0D5Q1_9FIRM</name>
<dbReference type="Gene3D" id="1.10.1660.10">
    <property type="match status" value="1"/>
</dbReference>
<dbReference type="PANTHER" id="PTHR30204:SF96">
    <property type="entry name" value="CHROMOSOME-ANCHORING PROTEIN RACA"/>
    <property type="match status" value="1"/>
</dbReference>
<evidence type="ECO:0000256" key="1">
    <source>
        <dbReference type="ARBA" id="ARBA00023125"/>
    </source>
</evidence>
<keyword evidence="1" id="KW-0238">DNA-binding</keyword>
<dbReference type="HOGENOM" id="CLU_065103_2_1_9"/>
<reference evidence="4 5" key="1">
    <citation type="submission" date="2009-02" db="EMBL/GenBank/DDBJ databases">
        <title>Draft genome sequence of Clostridium asparagiforme (DSM 15981).</title>
        <authorList>
            <person name="Sudarsanam P."/>
            <person name="Ley R."/>
            <person name="Guruge J."/>
            <person name="Turnbaugh P.J."/>
            <person name="Mahowald M."/>
            <person name="Liep D."/>
            <person name="Gordon J."/>
        </authorList>
    </citation>
    <scope>NUCLEOTIDE SEQUENCE [LARGE SCALE GENOMIC DNA]</scope>
    <source>
        <strain evidence="4 5">DSM 15981</strain>
    </source>
</reference>
<dbReference type="InterPro" id="IPR009061">
    <property type="entry name" value="DNA-bd_dom_put_sf"/>
</dbReference>
<accession>C0D5Q1</accession>
<feature type="domain" description="HTH merR-type" evidence="3">
    <location>
        <begin position="60"/>
        <end position="130"/>
    </location>
</feature>
<dbReference type="Pfam" id="PF13411">
    <property type="entry name" value="MerR_1"/>
    <property type="match status" value="1"/>
</dbReference>
<dbReference type="InterPro" id="IPR011256">
    <property type="entry name" value="Reg_factor_effector_dom_sf"/>
</dbReference>
<dbReference type="SMART" id="SM00422">
    <property type="entry name" value="HTH_MERR"/>
    <property type="match status" value="1"/>
</dbReference>
<gene>
    <name evidence="4" type="ORF">CLOSTASPAR_04597</name>
</gene>
<dbReference type="SUPFAM" id="SSF46955">
    <property type="entry name" value="Putative DNA-binding domain"/>
    <property type="match status" value="1"/>
</dbReference>
<dbReference type="AlphaFoldDB" id="C0D5Q1"/>
<dbReference type="GO" id="GO:0003677">
    <property type="term" value="F:DNA binding"/>
    <property type="evidence" value="ECO:0007669"/>
    <property type="project" value="UniProtKB-KW"/>
</dbReference>
<dbReference type="SUPFAM" id="SSF55136">
    <property type="entry name" value="Probable bacterial effector-binding domain"/>
    <property type="match status" value="1"/>
</dbReference>
<organism evidence="4 5">
    <name type="scientific">[Clostridium] asparagiforme DSM 15981</name>
    <dbReference type="NCBI Taxonomy" id="518636"/>
    <lineage>
        <taxon>Bacteria</taxon>
        <taxon>Bacillati</taxon>
        <taxon>Bacillota</taxon>
        <taxon>Clostridia</taxon>
        <taxon>Lachnospirales</taxon>
        <taxon>Lachnospiraceae</taxon>
        <taxon>Enterocloster</taxon>
    </lineage>
</organism>